<dbReference type="InterPro" id="IPR036236">
    <property type="entry name" value="Znf_C2H2_sf"/>
</dbReference>
<dbReference type="InterPro" id="IPR051061">
    <property type="entry name" value="Zinc_finger_trans_reg"/>
</dbReference>
<dbReference type="SMART" id="SM00355">
    <property type="entry name" value="ZnF_C2H2"/>
    <property type="match status" value="3"/>
</dbReference>
<reference evidence="4" key="1">
    <citation type="journal article" date="2020" name="Stud. Mycol.">
        <title>101 Dothideomycetes genomes: a test case for predicting lifestyles and emergence of pathogens.</title>
        <authorList>
            <person name="Haridas S."/>
            <person name="Albert R."/>
            <person name="Binder M."/>
            <person name="Bloem J."/>
            <person name="Labutti K."/>
            <person name="Salamov A."/>
            <person name="Andreopoulos B."/>
            <person name="Baker S."/>
            <person name="Barry K."/>
            <person name="Bills G."/>
            <person name="Bluhm B."/>
            <person name="Cannon C."/>
            <person name="Castanera R."/>
            <person name="Culley D."/>
            <person name="Daum C."/>
            <person name="Ezra D."/>
            <person name="Gonzalez J."/>
            <person name="Henrissat B."/>
            <person name="Kuo A."/>
            <person name="Liang C."/>
            <person name="Lipzen A."/>
            <person name="Lutzoni F."/>
            <person name="Magnuson J."/>
            <person name="Mondo S."/>
            <person name="Nolan M."/>
            <person name="Ohm R."/>
            <person name="Pangilinan J."/>
            <person name="Park H.-J."/>
            <person name="Ramirez L."/>
            <person name="Alfaro M."/>
            <person name="Sun H."/>
            <person name="Tritt A."/>
            <person name="Yoshinaga Y."/>
            <person name="Zwiers L.-H."/>
            <person name="Turgeon B."/>
            <person name="Goodwin S."/>
            <person name="Spatafora J."/>
            <person name="Crous P."/>
            <person name="Grigoriev I."/>
        </authorList>
    </citation>
    <scope>NUCLEOTIDE SEQUENCE</scope>
    <source>
        <strain evidence="4">CBS 279.74</strain>
    </source>
</reference>
<keyword evidence="5" id="KW-1185">Reference proteome</keyword>
<dbReference type="Proteomes" id="UP000799428">
    <property type="component" value="Unassembled WGS sequence"/>
</dbReference>
<dbReference type="Pfam" id="PF00096">
    <property type="entry name" value="zf-C2H2"/>
    <property type="match status" value="1"/>
</dbReference>
<keyword evidence="1" id="KW-0863">Zinc-finger</keyword>
<dbReference type="GO" id="GO:0008270">
    <property type="term" value="F:zinc ion binding"/>
    <property type="evidence" value="ECO:0007669"/>
    <property type="project" value="UniProtKB-KW"/>
</dbReference>
<keyword evidence="1" id="KW-0479">Metal-binding</keyword>
<dbReference type="PROSITE" id="PS00028">
    <property type="entry name" value="ZINC_FINGER_C2H2_1"/>
    <property type="match status" value="2"/>
</dbReference>
<dbReference type="PANTHER" id="PTHR46179:SF19">
    <property type="entry name" value="C2H2 FINGER DOMAIN TRANSCRIPTION FACTOR (EUROFUNG)-RELATED"/>
    <property type="match status" value="1"/>
</dbReference>
<dbReference type="SUPFAM" id="SSF57667">
    <property type="entry name" value="beta-beta-alpha zinc fingers"/>
    <property type="match status" value="1"/>
</dbReference>
<dbReference type="AlphaFoldDB" id="A0A6G1JRK6"/>
<protein>
    <recommendedName>
        <fullName evidence="3">C2H2-type domain-containing protein</fullName>
    </recommendedName>
</protein>
<gene>
    <name evidence="4" type="ORF">K504DRAFT_539306</name>
</gene>
<sequence length="254" mass="28379">MSDIEATEMSMQQQDGSIANMSGQQNLDDFLLAAELKEQYDAILGTVPMPELPAPEDVFSTEDAARVDWSGVVVDNATMGELAVEPLLLDASCGSLDEGETTDLAWELGSPDTPDSDTVESCSQDEAEAELELPEDVLGMGYRDERGAWRCLYKGCNSKRIFTRACDLRKHWGYHFRNNICTMSGCGAGFATKRDLRRHLASHSPSVSCVAPRCPRVFSRHDNMRDHYNRIHKNSRIGRAGLSFRFRRPRTTPR</sequence>
<proteinExistence type="predicted"/>
<evidence type="ECO:0000256" key="1">
    <source>
        <dbReference type="PROSITE-ProRule" id="PRU00042"/>
    </source>
</evidence>
<keyword evidence="1" id="KW-0862">Zinc</keyword>
<dbReference type="EMBL" id="MU005791">
    <property type="protein sequence ID" value="KAF2702912.1"/>
    <property type="molecule type" value="Genomic_DNA"/>
</dbReference>
<evidence type="ECO:0000313" key="4">
    <source>
        <dbReference type="EMBL" id="KAF2702912.1"/>
    </source>
</evidence>
<dbReference type="GO" id="GO:0006357">
    <property type="term" value="P:regulation of transcription by RNA polymerase II"/>
    <property type="evidence" value="ECO:0007669"/>
    <property type="project" value="TreeGrafter"/>
</dbReference>
<feature type="compositionally biased region" description="Acidic residues" evidence="2">
    <location>
        <begin position="114"/>
        <end position="130"/>
    </location>
</feature>
<feature type="region of interest" description="Disordered" evidence="2">
    <location>
        <begin position="108"/>
        <end position="130"/>
    </location>
</feature>
<dbReference type="InterPro" id="IPR013087">
    <property type="entry name" value="Znf_C2H2_type"/>
</dbReference>
<evidence type="ECO:0000256" key="2">
    <source>
        <dbReference type="SAM" id="MobiDB-lite"/>
    </source>
</evidence>
<dbReference type="PROSITE" id="PS50157">
    <property type="entry name" value="ZINC_FINGER_C2H2_2"/>
    <property type="match status" value="2"/>
</dbReference>
<name>A0A6G1JRK6_9PLEO</name>
<accession>A0A6G1JRK6</accession>
<evidence type="ECO:0000259" key="3">
    <source>
        <dbReference type="PROSITE" id="PS50157"/>
    </source>
</evidence>
<evidence type="ECO:0000313" key="5">
    <source>
        <dbReference type="Proteomes" id="UP000799428"/>
    </source>
</evidence>
<dbReference type="Gene3D" id="3.30.160.60">
    <property type="entry name" value="Classic Zinc Finger"/>
    <property type="match status" value="1"/>
</dbReference>
<dbReference type="OrthoDB" id="10018191at2759"/>
<dbReference type="PANTHER" id="PTHR46179">
    <property type="entry name" value="ZINC FINGER PROTEIN"/>
    <property type="match status" value="1"/>
</dbReference>
<feature type="domain" description="C2H2-type" evidence="3">
    <location>
        <begin position="207"/>
        <end position="237"/>
    </location>
</feature>
<feature type="domain" description="C2H2-type" evidence="3">
    <location>
        <begin position="179"/>
        <end position="208"/>
    </location>
</feature>
<organism evidence="4 5">
    <name type="scientific">Pleomassaria siparia CBS 279.74</name>
    <dbReference type="NCBI Taxonomy" id="1314801"/>
    <lineage>
        <taxon>Eukaryota</taxon>
        <taxon>Fungi</taxon>
        <taxon>Dikarya</taxon>
        <taxon>Ascomycota</taxon>
        <taxon>Pezizomycotina</taxon>
        <taxon>Dothideomycetes</taxon>
        <taxon>Pleosporomycetidae</taxon>
        <taxon>Pleosporales</taxon>
        <taxon>Pleomassariaceae</taxon>
        <taxon>Pleomassaria</taxon>
    </lineage>
</organism>
<dbReference type="GO" id="GO:0005634">
    <property type="term" value="C:nucleus"/>
    <property type="evidence" value="ECO:0007669"/>
    <property type="project" value="TreeGrafter"/>
</dbReference>